<gene>
    <name evidence="2" type="ORF">CHYS00102_LOCUS19705</name>
</gene>
<feature type="compositionally biased region" description="Basic and acidic residues" evidence="1">
    <location>
        <begin position="448"/>
        <end position="459"/>
    </location>
</feature>
<feature type="region of interest" description="Disordered" evidence="1">
    <location>
        <begin position="898"/>
        <end position="921"/>
    </location>
</feature>
<accession>A0A7S1FX27</accession>
<feature type="region of interest" description="Disordered" evidence="1">
    <location>
        <begin position="409"/>
        <end position="462"/>
    </location>
</feature>
<feature type="compositionally biased region" description="Low complexity" evidence="1">
    <location>
        <begin position="813"/>
        <end position="827"/>
    </location>
</feature>
<feature type="region of interest" description="Disordered" evidence="1">
    <location>
        <begin position="1"/>
        <end position="36"/>
    </location>
</feature>
<organism evidence="2">
    <name type="scientific">Corethron hystrix</name>
    <dbReference type="NCBI Taxonomy" id="216773"/>
    <lineage>
        <taxon>Eukaryota</taxon>
        <taxon>Sar</taxon>
        <taxon>Stramenopiles</taxon>
        <taxon>Ochrophyta</taxon>
        <taxon>Bacillariophyta</taxon>
        <taxon>Coscinodiscophyceae</taxon>
        <taxon>Corethrophycidae</taxon>
        <taxon>Corethrales</taxon>
        <taxon>Corethraceae</taxon>
        <taxon>Corethron</taxon>
    </lineage>
</organism>
<feature type="compositionally biased region" description="Polar residues" evidence="1">
    <location>
        <begin position="566"/>
        <end position="580"/>
    </location>
</feature>
<name>A0A7S1FX27_9STRA</name>
<feature type="compositionally biased region" description="Polar residues" evidence="1">
    <location>
        <begin position="903"/>
        <end position="916"/>
    </location>
</feature>
<protein>
    <submittedName>
        <fullName evidence="2">Uncharacterized protein</fullName>
    </submittedName>
</protein>
<evidence type="ECO:0000256" key="1">
    <source>
        <dbReference type="SAM" id="MobiDB-lite"/>
    </source>
</evidence>
<feature type="compositionally biased region" description="Polar residues" evidence="1">
    <location>
        <begin position="960"/>
        <end position="974"/>
    </location>
</feature>
<feature type="region of interest" description="Disordered" evidence="1">
    <location>
        <begin position="549"/>
        <end position="580"/>
    </location>
</feature>
<dbReference type="AlphaFoldDB" id="A0A7S1FX27"/>
<evidence type="ECO:0000313" key="2">
    <source>
        <dbReference type="EMBL" id="CAD8892497.1"/>
    </source>
</evidence>
<sequence length="995" mass="108920">MSSSSSEYCPPAQRYHKQNDYGTKKQGGATNTHLNNDQFYPNSCKDGFTFGYDTMTEVERALNETKGTNGHQQATRWSYADNFTDIPDGPSDEIDDLPAAPQNPPVAVKGTSPGSVPSVHQLSFDVMTGTAQVYRRVLIPDGREGSGKVVMVPAREKTPVAPIATRGKGAGNEMVGDLTMPFEPDLVSGDSWDNPFHIQQVVQATECAMGTKAGKTNSLDFDRSHNKIYEEGFGSRDVVFDQVVPSSASKSFSFSIKDPPLHTAALKVLPSPNHDDEVQSEHTSVVQDAPYEMEQKKYFERNDALSFSGSEIDRPTHTNHLRLADMLRGSGGIDMGLLDGIPVKTRNQKQAAPAQCHDQVDGFPRKTRMETQKAAAQFTPCPLSLPHQPVAHFNPAPELSVVAVNLPQPEDEEDTISPLSISTAGSLRQGKQRDVNETSAYSRGHASNQEDSRKGEDYGPARGRHRLHTLESHSGVPSQTMSPANPLEEVQVQIEKLRLGVQRMDTGKHAKDAMSKDDIMQQLNMLTEALHGSGEGPAMVFRLPGQRGGYGAQSINSRSKAERGKQNTVTGTSITPSTMQEKTTIFAPKHYDTQHSSHGRNWDNRMVSSTNIQHNGHDRDWDNDMATSMEFSMAQTPTSDHKEQEASFSNDKTPMIKNKGKKYLTPSKPPELNIQVPNSYPSSPTNVTQTSGRRHSHSTALHPSSFYTNHQVQTPRSVSHSMFSPVPGNEDMMDLFTDAQQGAIFLAAVEQKLATSRCLYQWKAAVGILQKEERMEDLSPISKVSSKHDRHSMDIAPPYSPSPKGGQIFSPVHSTCSRSSSAHTSSSGRKRHGWCRRDEDVRGVMGSEEHKGLKQSPATPVAREGPPLPSSDEMASILRRWDDRSAITADAGSLATARPLIVNTPTDENTAPNNDSAGGHLSNVDHTNTVLQIKIGVDTPHSSSSGKKEKKVYALDMPTSIASGTSQKPRTPSRATARAMESIALRRSRSRGERR</sequence>
<feature type="compositionally biased region" description="Basic residues" evidence="1">
    <location>
        <begin position="986"/>
        <end position="995"/>
    </location>
</feature>
<feature type="compositionally biased region" description="Polar residues" evidence="1">
    <location>
        <begin position="417"/>
        <end position="426"/>
    </location>
</feature>
<feature type="region of interest" description="Disordered" evidence="1">
    <location>
        <begin position="808"/>
        <end position="872"/>
    </location>
</feature>
<proteinExistence type="predicted"/>
<reference evidence="2" key="1">
    <citation type="submission" date="2021-01" db="EMBL/GenBank/DDBJ databases">
        <authorList>
            <person name="Corre E."/>
            <person name="Pelletier E."/>
            <person name="Niang G."/>
            <person name="Scheremetjew M."/>
            <person name="Finn R."/>
            <person name="Kale V."/>
            <person name="Holt S."/>
            <person name="Cochrane G."/>
            <person name="Meng A."/>
            <person name="Brown T."/>
            <person name="Cohen L."/>
        </authorList>
    </citation>
    <scope>NUCLEOTIDE SEQUENCE</scope>
    <source>
        <strain evidence="2">308</strain>
    </source>
</reference>
<feature type="compositionally biased region" description="Polar residues" evidence="1">
    <location>
        <begin position="675"/>
        <end position="691"/>
    </location>
</feature>
<feature type="compositionally biased region" description="Polar residues" evidence="1">
    <location>
        <begin position="437"/>
        <end position="447"/>
    </location>
</feature>
<feature type="region of interest" description="Disordered" evidence="1">
    <location>
        <begin position="633"/>
        <end position="702"/>
    </location>
</feature>
<dbReference type="EMBL" id="HBFR01027275">
    <property type="protein sequence ID" value="CAD8892497.1"/>
    <property type="molecule type" value="Transcribed_RNA"/>
</dbReference>
<feature type="region of interest" description="Disordered" evidence="1">
    <location>
        <begin position="957"/>
        <end position="995"/>
    </location>
</feature>
<feature type="compositionally biased region" description="Basic and acidic residues" evidence="1">
    <location>
        <begin position="835"/>
        <end position="852"/>
    </location>
</feature>